<evidence type="ECO:0000313" key="1">
    <source>
        <dbReference type="EMBL" id="KAH9289577.1"/>
    </source>
</evidence>
<name>A0AA38BV75_TAXCH</name>
<keyword evidence="2" id="KW-1185">Reference proteome</keyword>
<evidence type="ECO:0000313" key="2">
    <source>
        <dbReference type="Proteomes" id="UP000824469"/>
    </source>
</evidence>
<comment type="caution">
    <text evidence="1">The sequence shown here is derived from an EMBL/GenBank/DDBJ whole genome shotgun (WGS) entry which is preliminary data.</text>
</comment>
<feature type="non-terminal residue" evidence="1">
    <location>
        <position position="178"/>
    </location>
</feature>
<sequence>LTQIKVSVPIVELLRIPEHVKRAFDYLGFNEEMITQGINLNNTEIPPTIAELEKPKVIEELGEPPEVYIGTSLVKSQLNVDPFFTTLIIKDRLLHNCMFDSGASFNVMPLEVINELNMKVTTSYGKCTTIDSREVPMVGCVKGLVVQLVDYLGINLTMDVVIVDCLAKWGMLLSRKWA</sequence>
<organism evidence="1 2">
    <name type="scientific">Taxus chinensis</name>
    <name type="common">Chinese yew</name>
    <name type="synonym">Taxus wallichiana var. chinensis</name>
    <dbReference type="NCBI Taxonomy" id="29808"/>
    <lineage>
        <taxon>Eukaryota</taxon>
        <taxon>Viridiplantae</taxon>
        <taxon>Streptophyta</taxon>
        <taxon>Embryophyta</taxon>
        <taxon>Tracheophyta</taxon>
        <taxon>Spermatophyta</taxon>
        <taxon>Pinopsida</taxon>
        <taxon>Pinidae</taxon>
        <taxon>Conifers II</taxon>
        <taxon>Cupressales</taxon>
        <taxon>Taxaceae</taxon>
        <taxon>Taxus</taxon>
    </lineage>
</organism>
<dbReference type="EMBL" id="JAHRHJ020003813">
    <property type="protein sequence ID" value="KAH9289577.1"/>
    <property type="molecule type" value="Genomic_DNA"/>
</dbReference>
<dbReference type="AlphaFoldDB" id="A0AA38BV75"/>
<dbReference type="InterPro" id="IPR021109">
    <property type="entry name" value="Peptidase_aspartic_dom_sf"/>
</dbReference>
<accession>A0AA38BV75</accession>
<gene>
    <name evidence="1" type="ORF">KI387_033694</name>
</gene>
<reference evidence="1 2" key="1">
    <citation type="journal article" date="2021" name="Nat. Plants">
        <title>The Taxus genome provides insights into paclitaxel biosynthesis.</title>
        <authorList>
            <person name="Xiong X."/>
            <person name="Gou J."/>
            <person name="Liao Q."/>
            <person name="Li Y."/>
            <person name="Zhou Q."/>
            <person name="Bi G."/>
            <person name="Li C."/>
            <person name="Du R."/>
            <person name="Wang X."/>
            <person name="Sun T."/>
            <person name="Guo L."/>
            <person name="Liang H."/>
            <person name="Lu P."/>
            <person name="Wu Y."/>
            <person name="Zhang Z."/>
            <person name="Ro D.K."/>
            <person name="Shang Y."/>
            <person name="Huang S."/>
            <person name="Yan J."/>
        </authorList>
    </citation>
    <scope>NUCLEOTIDE SEQUENCE [LARGE SCALE GENOMIC DNA]</scope>
    <source>
        <strain evidence="1">Ta-2019</strain>
    </source>
</reference>
<dbReference type="Gene3D" id="2.40.70.10">
    <property type="entry name" value="Acid Proteases"/>
    <property type="match status" value="1"/>
</dbReference>
<proteinExistence type="predicted"/>
<dbReference type="Proteomes" id="UP000824469">
    <property type="component" value="Unassembled WGS sequence"/>
</dbReference>
<feature type="non-terminal residue" evidence="1">
    <location>
        <position position="1"/>
    </location>
</feature>
<protein>
    <submittedName>
        <fullName evidence="1">Uncharacterized protein</fullName>
    </submittedName>
</protein>